<evidence type="ECO:0000313" key="6">
    <source>
        <dbReference type="EMBL" id="GBO94718.1"/>
    </source>
</evidence>
<protein>
    <submittedName>
        <fullName evidence="6">LysR family transcriptional regulator</fullName>
    </submittedName>
</protein>
<dbReference type="CDD" id="cd08422">
    <property type="entry name" value="PBP2_CrgA_like"/>
    <property type="match status" value="1"/>
</dbReference>
<evidence type="ECO:0000256" key="2">
    <source>
        <dbReference type="ARBA" id="ARBA00023015"/>
    </source>
</evidence>
<dbReference type="InterPro" id="IPR000847">
    <property type="entry name" value="LysR_HTH_N"/>
</dbReference>
<evidence type="ECO:0000256" key="3">
    <source>
        <dbReference type="ARBA" id="ARBA00023125"/>
    </source>
</evidence>
<keyword evidence="7" id="KW-1185">Reference proteome</keyword>
<accession>A0A388SEK0</accession>
<dbReference type="SUPFAM" id="SSF46785">
    <property type="entry name" value="Winged helix' DNA-binding domain"/>
    <property type="match status" value="1"/>
</dbReference>
<name>A0A388SEK0_9BURK</name>
<dbReference type="Pfam" id="PF00126">
    <property type="entry name" value="HTH_1"/>
    <property type="match status" value="1"/>
</dbReference>
<dbReference type="GO" id="GO:0006351">
    <property type="term" value="P:DNA-templated transcription"/>
    <property type="evidence" value="ECO:0007669"/>
    <property type="project" value="TreeGrafter"/>
</dbReference>
<reference evidence="6 7" key="1">
    <citation type="journal article" date="2018" name="Int. J. Syst. Evol. Microbiol.">
        <title>Mesosutterella multiformis gen. nov., sp. nov., a member of the family Sutterellaceae and Sutterella megalosphaeroides sp. nov., isolated from human faeces.</title>
        <authorList>
            <person name="Sakamoto M."/>
            <person name="Ikeyama N."/>
            <person name="Kunihiro T."/>
            <person name="Iino T."/>
            <person name="Yuki M."/>
            <person name="Ohkuma M."/>
        </authorList>
    </citation>
    <scope>NUCLEOTIDE SEQUENCE [LARGE SCALE GENOMIC DNA]</scope>
    <source>
        <strain evidence="6 7">4NBBH2</strain>
    </source>
</reference>
<evidence type="ECO:0000259" key="5">
    <source>
        <dbReference type="PROSITE" id="PS50931"/>
    </source>
</evidence>
<comment type="caution">
    <text evidence="6">The sequence shown here is derived from an EMBL/GenBank/DDBJ whole genome shotgun (WGS) entry which is preliminary data.</text>
</comment>
<accession>A0A401LI33</accession>
<organism evidence="6 7">
    <name type="scientific">Mesosutterella multiformis</name>
    <dbReference type="NCBI Taxonomy" id="2259133"/>
    <lineage>
        <taxon>Bacteria</taxon>
        <taxon>Pseudomonadati</taxon>
        <taxon>Pseudomonadota</taxon>
        <taxon>Betaproteobacteria</taxon>
        <taxon>Burkholderiales</taxon>
        <taxon>Sutterellaceae</taxon>
        <taxon>Mesosutterella</taxon>
    </lineage>
</organism>
<evidence type="ECO:0000256" key="1">
    <source>
        <dbReference type="ARBA" id="ARBA00009437"/>
    </source>
</evidence>
<dbReference type="Gene3D" id="1.10.10.10">
    <property type="entry name" value="Winged helix-like DNA-binding domain superfamily/Winged helix DNA-binding domain"/>
    <property type="match status" value="1"/>
</dbReference>
<dbReference type="InterPro" id="IPR058163">
    <property type="entry name" value="LysR-type_TF_proteobact-type"/>
</dbReference>
<feature type="domain" description="HTH lysR-type" evidence="5">
    <location>
        <begin position="5"/>
        <end position="63"/>
    </location>
</feature>
<keyword evidence="4" id="KW-0804">Transcription</keyword>
<dbReference type="GO" id="GO:0043565">
    <property type="term" value="F:sequence-specific DNA binding"/>
    <property type="evidence" value="ECO:0007669"/>
    <property type="project" value="TreeGrafter"/>
</dbReference>
<comment type="similarity">
    <text evidence="1">Belongs to the LysR transcriptional regulatory family.</text>
</comment>
<dbReference type="PROSITE" id="PS50931">
    <property type="entry name" value="HTH_LYSR"/>
    <property type="match status" value="1"/>
</dbReference>
<dbReference type="PANTHER" id="PTHR30537">
    <property type="entry name" value="HTH-TYPE TRANSCRIPTIONAL REGULATOR"/>
    <property type="match status" value="1"/>
</dbReference>
<dbReference type="AlphaFoldDB" id="A0A388SEK0"/>
<dbReference type="GO" id="GO:0003700">
    <property type="term" value="F:DNA-binding transcription factor activity"/>
    <property type="evidence" value="ECO:0007669"/>
    <property type="project" value="InterPro"/>
</dbReference>
<keyword evidence="2" id="KW-0805">Transcription regulation</keyword>
<keyword evidence="3" id="KW-0238">DNA-binding</keyword>
<dbReference type="EMBL" id="BGZJ01000002">
    <property type="protein sequence ID" value="GBO94718.1"/>
    <property type="molecule type" value="Genomic_DNA"/>
</dbReference>
<dbReference type="Gene3D" id="3.40.190.290">
    <property type="match status" value="1"/>
</dbReference>
<dbReference type="InterPro" id="IPR005119">
    <property type="entry name" value="LysR_subst-bd"/>
</dbReference>
<sequence length="320" mass="35367">MKRDLNLESWKVFAAVARTGSITETSAELEMDAPSISRIVSGLEKSLGGISLFDRSSLPLTLTDNGRFALEYATKMITLHDQLVTGLAANTDAMSGVLRVGVPPALLQGFLMPFFVSFGRRYPEIQLEVSEYLGGIPIDFSYPAGSLDVVMSYGPDPTHSNFVQIRYGDAGFICCASPTYIARYGMPKTPEDLADHVGIRFKSPLRLGTVGQQLMRGSEHRAVRFKRDIVFSSALSAKSATLIGAGIAPDLGDLHCYRELAKGELIPVLRDWSYPRQACYIYTRPDLVKLKRVRTFIDEYRANVEPLLAECAEVIRNVME</sequence>
<gene>
    <name evidence="6" type="ORF">MESMUL_20720</name>
</gene>
<dbReference type="SUPFAM" id="SSF53850">
    <property type="entry name" value="Periplasmic binding protein-like II"/>
    <property type="match status" value="1"/>
</dbReference>
<dbReference type="InterPro" id="IPR036388">
    <property type="entry name" value="WH-like_DNA-bd_sf"/>
</dbReference>
<dbReference type="RefSeq" id="WP_116270932.1">
    <property type="nucleotide sequence ID" value="NZ_BGZJ01000002.1"/>
</dbReference>
<dbReference type="OrthoDB" id="8885940at2"/>
<evidence type="ECO:0000313" key="7">
    <source>
        <dbReference type="Proteomes" id="UP000266091"/>
    </source>
</evidence>
<evidence type="ECO:0000256" key="4">
    <source>
        <dbReference type="ARBA" id="ARBA00023163"/>
    </source>
</evidence>
<proteinExistence type="inferred from homology"/>
<dbReference type="Proteomes" id="UP000266091">
    <property type="component" value="Unassembled WGS sequence"/>
</dbReference>
<dbReference type="Pfam" id="PF03466">
    <property type="entry name" value="LysR_substrate"/>
    <property type="match status" value="1"/>
</dbReference>
<dbReference type="PANTHER" id="PTHR30537:SF3">
    <property type="entry name" value="TRANSCRIPTIONAL REGULATORY PROTEIN"/>
    <property type="match status" value="1"/>
</dbReference>
<dbReference type="InterPro" id="IPR036390">
    <property type="entry name" value="WH_DNA-bd_sf"/>
</dbReference>